<sequence>AVSFLWPSWPRLLRSTGLSLPYSLLPMVSFTSCRGVALTTLLAMGSLLMTRLSSRNIRKPFFAI</sequence>
<comment type="caution">
    <text evidence="2">The sequence shown here is derived from an EMBL/GenBank/DDBJ whole genome shotgun (WGS) entry which is preliminary data.</text>
</comment>
<keyword evidence="1" id="KW-0472">Membrane</keyword>
<accession>A0A7J6RU35</accession>
<feature type="transmembrane region" description="Helical" evidence="1">
    <location>
        <begin position="20"/>
        <end position="49"/>
    </location>
</feature>
<keyword evidence="1" id="KW-0812">Transmembrane</keyword>
<proteinExistence type="predicted"/>
<dbReference type="EMBL" id="JABANM010019571">
    <property type="protein sequence ID" value="KAF4724249.1"/>
    <property type="molecule type" value="Genomic_DNA"/>
</dbReference>
<reference evidence="2 3" key="1">
    <citation type="submission" date="2020-04" db="EMBL/GenBank/DDBJ databases">
        <title>Perkinsus olseni comparative genomics.</title>
        <authorList>
            <person name="Bogema D.R."/>
        </authorList>
    </citation>
    <scope>NUCLEOTIDE SEQUENCE [LARGE SCALE GENOMIC DNA]</scope>
    <source>
        <strain evidence="2">ATCC PRA-205</strain>
    </source>
</reference>
<organism evidence="2 3">
    <name type="scientific">Perkinsus olseni</name>
    <name type="common">Perkinsus atlanticus</name>
    <dbReference type="NCBI Taxonomy" id="32597"/>
    <lineage>
        <taxon>Eukaryota</taxon>
        <taxon>Sar</taxon>
        <taxon>Alveolata</taxon>
        <taxon>Perkinsozoa</taxon>
        <taxon>Perkinsea</taxon>
        <taxon>Perkinsida</taxon>
        <taxon>Perkinsidae</taxon>
        <taxon>Perkinsus</taxon>
    </lineage>
</organism>
<evidence type="ECO:0000313" key="3">
    <source>
        <dbReference type="Proteomes" id="UP000574390"/>
    </source>
</evidence>
<dbReference type="AlphaFoldDB" id="A0A7J6RU35"/>
<evidence type="ECO:0000256" key="1">
    <source>
        <dbReference type="SAM" id="Phobius"/>
    </source>
</evidence>
<protein>
    <submittedName>
        <fullName evidence="2">Uncharacterized protein</fullName>
    </submittedName>
</protein>
<name>A0A7J6RU35_PEROL</name>
<dbReference type="Proteomes" id="UP000574390">
    <property type="component" value="Unassembled WGS sequence"/>
</dbReference>
<gene>
    <name evidence="2" type="ORF">FOZ62_028702</name>
</gene>
<evidence type="ECO:0000313" key="2">
    <source>
        <dbReference type="EMBL" id="KAF4724249.1"/>
    </source>
</evidence>
<feature type="non-terminal residue" evidence="2">
    <location>
        <position position="1"/>
    </location>
</feature>
<keyword evidence="1" id="KW-1133">Transmembrane helix</keyword>
<feature type="non-terminal residue" evidence="2">
    <location>
        <position position="64"/>
    </location>
</feature>